<feature type="compositionally biased region" description="Basic and acidic residues" evidence="1">
    <location>
        <begin position="31"/>
        <end position="42"/>
    </location>
</feature>
<dbReference type="InterPro" id="IPR000719">
    <property type="entry name" value="Prot_kinase_dom"/>
</dbReference>
<dbReference type="InterPro" id="IPR008271">
    <property type="entry name" value="Ser/Thr_kinase_AS"/>
</dbReference>
<dbReference type="GO" id="GO:0004674">
    <property type="term" value="F:protein serine/threonine kinase activity"/>
    <property type="evidence" value="ECO:0007669"/>
    <property type="project" value="UniProtKB-KW"/>
</dbReference>
<dbReference type="Proteomes" id="UP001281614">
    <property type="component" value="Unassembled WGS sequence"/>
</dbReference>
<accession>A0AAD9YB22</accession>
<proteinExistence type="predicted"/>
<dbReference type="SUPFAM" id="SSF56112">
    <property type="entry name" value="Protein kinase-like (PK-like)"/>
    <property type="match status" value="1"/>
</dbReference>
<comment type="caution">
    <text evidence="3">The sequence shown here is derived from an EMBL/GenBank/DDBJ whole genome shotgun (WGS) entry which is preliminary data.</text>
</comment>
<dbReference type="PROSITE" id="PS00108">
    <property type="entry name" value="PROTEIN_KINASE_ST"/>
    <property type="match status" value="1"/>
</dbReference>
<evidence type="ECO:0000256" key="1">
    <source>
        <dbReference type="SAM" id="MobiDB-lite"/>
    </source>
</evidence>
<name>A0AAD9YB22_COLKA</name>
<dbReference type="GO" id="GO:0005524">
    <property type="term" value="F:ATP binding"/>
    <property type="evidence" value="ECO:0007669"/>
    <property type="project" value="InterPro"/>
</dbReference>
<evidence type="ECO:0000259" key="2">
    <source>
        <dbReference type="PROSITE" id="PS50011"/>
    </source>
</evidence>
<dbReference type="EMBL" id="VYYT01000218">
    <property type="protein sequence ID" value="KAK2755791.1"/>
    <property type="molecule type" value="Genomic_DNA"/>
</dbReference>
<keyword evidence="4" id="KW-1185">Reference proteome</keyword>
<dbReference type="AlphaFoldDB" id="A0AAD9YB22"/>
<dbReference type="PROSITE" id="PS50011">
    <property type="entry name" value="PROTEIN_KINASE_DOM"/>
    <property type="match status" value="1"/>
</dbReference>
<gene>
    <name evidence="3" type="ORF">CKAH01_17281</name>
</gene>
<dbReference type="SMART" id="SM00220">
    <property type="entry name" value="S_TKc"/>
    <property type="match status" value="1"/>
</dbReference>
<feature type="region of interest" description="Disordered" evidence="1">
    <location>
        <begin position="1"/>
        <end position="42"/>
    </location>
</feature>
<dbReference type="PANTHER" id="PTHR44329">
    <property type="entry name" value="SERINE/THREONINE-PROTEIN KINASE TNNI3K-RELATED"/>
    <property type="match status" value="1"/>
</dbReference>
<keyword evidence="3" id="KW-0723">Serine/threonine-protein kinase</keyword>
<dbReference type="Pfam" id="PF00069">
    <property type="entry name" value="Pkinase"/>
    <property type="match status" value="1"/>
</dbReference>
<protein>
    <submittedName>
        <fullName evidence="3">Serine/threonine protein kinase</fullName>
    </submittedName>
</protein>
<dbReference type="InterPro" id="IPR051681">
    <property type="entry name" value="Ser/Thr_Kinases-Pseudokinases"/>
</dbReference>
<keyword evidence="3" id="KW-0808">Transferase</keyword>
<reference evidence="3" key="1">
    <citation type="submission" date="2023-02" db="EMBL/GenBank/DDBJ databases">
        <title>Colletotrichum kahawae CIFC_Que2 genome sequencing and assembly.</title>
        <authorList>
            <person name="Baroncelli R."/>
        </authorList>
    </citation>
    <scope>NUCLEOTIDE SEQUENCE</scope>
    <source>
        <strain evidence="3">CIFC_Que2</strain>
    </source>
</reference>
<keyword evidence="3" id="KW-0418">Kinase</keyword>
<dbReference type="Gene3D" id="1.10.510.10">
    <property type="entry name" value="Transferase(Phosphotransferase) domain 1"/>
    <property type="match status" value="1"/>
</dbReference>
<feature type="domain" description="Protein kinase" evidence="2">
    <location>
        <begin position="1"/>
        <end position="349"/>
    </location>
</feature>
<dbReference type="InterPro" id="IPR011009">
    <property type="entry name" value="Kinase-like_dom_sf"/>
</dbReference>
<organism evidence="3 4">
    <name type="scientific">Colletotrichum kahawae</name>
    <name type="common">Coffee berry disease fungus</name>
    <dbReference type="NCBI Taxonomy" id="34407"/>
    <lineage>
        <taxon>Eukaryota</taxon>
        <taxon>Fungi</taxon>
        <taxon>Dikarya</taxon>
        <taxon>Ascomycota</taxon>
        <taxon>Pezizomycotina</taxon>
        <taxon>Sordariomycetes</taxon>
        <taxon>Hypocreomycetidae</taxon>
        <taxon>Glomerellales</taxon>
        <taxon>Glomerellaceae</taxon>
        <taxon>Colletotrichum</taxon>
        <taxon>Colletotrichum gloeosporioides species complex</taxon>
    </lineage>
</organism>
<sequence length="379" mass="42495">MPEASSFAWNPSLSDASWRGEDDVSAEGQSLEERSDDAPKKLVIDTEPTQLSIFELTTRFDVPAINLSTLQGVHTSGPNSPPRLSYGLGAGVSCSVSLHQTADDIDGCPRGTKVALKKYRDIPGDKTSNKRLHKLLWQELKDLRSYRSDTTKTHLSLDIALGLEAIHVSGLVHDDIKPSNIIIQEHSTRPFIAKLSDFNGVSPVETYGKGYAFRTPEWQSPEVRARCNSIDWQLADVYSFAMVITTIWSVQGFIPLGGSFIDPLLEYTFSEEEKRIRIDCFKFEKGPDPDSIITLALLATQVEETSEFEYFQVSNVIWNGLCQNPLDRLTMRDIEPDRSSGVVSPTEYFSYDGFDRLIVLSLAYTKRSKTFQRMSSRTC</sequence>
<evidence type="ECO:0000313" key="3">
    <source>
        <dbReference type="EMBL" id="KAK2755791.1"/>
    </source>
</evidence>
<evidence type="ECO:0000313" key="4">
    <source>
        <dbReference type="Proteomes" id="UP001281614"/>
    </source>
</evidence>